<dbReference type="GeneID" id="26642452"/>
<proteinExistence type="predicted"/>
<accession>S5M939</accession>
<evidence type="ECO:0000313" key="2">
    <source>
        <dbReference type="Proteomes" id="UP000015093"/>
    </source>
</evidence>
<organism evidence="1 2">
    <name type="scientific">Bacillus phage Shanette</name>
    <dbReference type="NCBI Taxonomy" id="1296656"/>
    <lineage>
        <taxon>Viruses</taxon>
        <taxon>Duplodnaviria</taxon>
        <taxon>Heunggongvirae</taxon>
        <taxon>Uroviricota</taxon>
        <taxon>Caudoviricetes</taxon>
        <taxon>Herelleviridae</taxon>
        <taxon>Spounavirinae</taxon>
        <taxon>Siminovitchvirus</taxon>
        <taxon>Siminovitchvirus shanette</taxon>
    </lineage>
</organism>
<reference evidence="1 2" key="1">
    <citation type="journal article" date="2014" name="Genome Announc.">
        <title>Genome Sequences of Three Novel Bacillus cereus Bacteriophages.</title>
        <authorList>
            <person name="Grose J.H."/>
            <person name="Jensen J.D."/>
            <person name="Merrill B.D."/>
            <person name="Fisher J.N."/>
            <person name="Burnett S.H."/>
            <person name="Breakwell D.P."/>
        </authorList>
    </citation>
    <scope>NUCLEOTIDE SEQUENCE [LARGE SCALE GENOMIC DNA]</scope>
</reference>
<name>S5M939_9CAUD</name>
<dbReference type="RefSeq" id="YP_009216104.1">
    <property type="nucleotide sequence ID" value="NC_028983.1"/>
</dbReference>
<dbReference type="Proteomes" id="UP000015093">
    <property type="component" value="Segment"/>
</dbReference>
<gene>
    <name evidence="1" type="ORF">SHANETTE_109</name>
</gene>
<dbReference type="EMBL" id="KC595513">
    <property type="protein sequence ID" value="AGR47003.1"/>
    <property type="molecule type" value="Genomic_DNA"/>
</dbReference>
<evidence type="ECO:0000313" key="1">
    <source>
        <dbReference type="EMBL" id="AGR47003.1"/>
    </source>
</evidence>
<keyword evidence="2" id="KW-1185">Reference proteome</keyword>
<dbReference type="KEGG" id="vg:26642452"/>
<protein>
    <submittedName>
        <fullName evidence="1">Uncharacterized protein</fullName>
    </submittedName>
</protein>
<sequence length="207" mass="23184">MYANPSEDYISANMNSKALNYLLDTMCNISAVLGDTDGKVTITTATDITKSLDIAGTGAVLSNTEVIQDAPSSYLIEEYYTPEVVYESYLTYIGMRSGDPYYVLSITDSREVTSPLLTLTREPHVPAYLTIRSLYLEAFSLYKNAIELKTLDSSHADKVITNCRVLASFLATKDKVNYDLLEVLKTLKMSLMFLKHYAYLLPEQEGY</sequence>